<dbReference type="SUPFAM" id="SSF48350">
    <property type="entry name" value="GTPase activation domain, GAP"/>
    <property type="match status" value="1"/>
</dbReference>
<dbReference type="GO" id="GO:0007165">
    <property type="term" value="P:signal transduction"/>
    <property type="evidence" value="ECO:0007669"/>
    <property type="project" value="InterPro"/>
</dbReference>
<dbReference type="Gene3D" id="1.10.555.10">
    <property type="entry name" value="Rho GTPase activation protein"/>
    <property type="match status" value="1"/>
</dbReference>
<comment type="caution">
    <text evidence="4">The sequence shown here is derived from an EMBL/GenBank/DDBJ whole genome shotgun (WGS) entry which is preliminary data.</text>
</comment>
<feature type="region of interest" description="Disordered" evidence="2">
    <location>
        <begin position="285"/>
        <end position="322"/>
    </location>
</feature>
<feature type="region of interest" description="Disordered" evidence="2">
    <location>
        <begin position="434"/>
        <end position="475"/>
    </location>
</feature>
<evidence type="ECO:0000313" key="5">
    <source>
        <dbReference type="Proteomes" id="UP000823405"/>
    </source>
</evidence>
<feature type="compositionally biased region" description="Polar residues" evidence="2">
    <location>
        <begin position="573"/>
        <end position="587"/>
    </location>
</feature>
<dbReference type="InterPro" id="IPR000198">
    <property type="entry name" value="RhoGAP_dom"/>
</dbReference>
<keyword evidence="1" id="KW-0343">GTPase activation</keyword>
<feature type="compositionally biased region" description="Polar residues" evidence="2">
    <location>
        <begin position="374"/>
        <end position="388"/>
    </location>
</feature>
<feature type="compositionally biased region" description="Basic and acidic residues" evidence="2">
    <location>
        <begin position="589"/>
        <end position="627"/>
    </location>
</feature>
<evidence type="ECO:0000313" key="4">
    <source>
        <dbReference type="EMBL" id="KAG0302011.1"/>
    </source>
</evidence>
<dbReference type="InterPro" id="IPR051025">
    <property type="entry name" value="RhoGAP"/>
</dbReference>
<evidence type="ECO:0000256" key="2">
    <source>
        <dbReference type="SAM" id="MobiDB-lite"/>
    </source>
</evidence>
<feature type="region of interest" description="Disordered" evidence="2">
    <location>
        <begin position="567"/>
        <end position="653"/>
    </location>
</feature>
<dbReference type="Proteomes" id="UP000823405">
    <property type="component" value="Unassembled WGS sequence"/>
</dbReference>
<proteinExistence type="predicted"/>
<dbReference type="GO" id="GO:0005096">
    <property type="term" value="F:GTPase activator activity"/>
    <property type="evidence" value="ECO:0007669"/>
    <property type="project" value="UniProtKB-KW"/>
</dbReference>
<reference evidence="4" key="1">
    <citation type="journal article" date="2020" name="Fungal Divers.">
        <title>Resolving the Mortierellaceae phylogeny through synthesis of multi-gene phylogenetics and phylogenomics.</title>
        <authorList>
            <person name="Vandepol N."/>
            <person name="Liber J."/>
            <person name="Desiro A."/>
            <person name="Na H."/>
            <person name="Kennedy M."/>
            <person name="Barry K."/>
            <person name="Grigoriev I.V."/>
            <person name="Miller A.N."/>
            <person name="O'Donnell K."/>
            <person name="Stajich J.E."/>
            <person name="Bonito G."/>
        </authorList>
    </citation>
    <scope>NUCLEOTIDE SEQUENCE</scope>
    <source>
        <strain evidence="4">NVP60</strain>
    </source>
</reference>
<protein>
    <recommendedName>
        <fullName evidence="3">Rho-GAP domain-containing protein</fullName>
    </recommendedName>
</protein>
<dbReference type="EMBL" id="JAAAIN010001558">
    <property type="protein sequence ID" value="KAG0302011.1"/>
    <property type="molecule type" value="Genomic_DNA"/>
</dbReference>
<dbReference type="InterPro" id="IPR008936">
    <property type="entry name" value="Rho_GTPase_activation_prot"/>
</dbReference>
<dbReference type="GO" id="GO:0060237">
    <property type="term" value="P:regulation of fungal-type cell wall organization"/>
    <property type="evidence" value="ECO:0007669"/>
    <property type="project" value="TreeGrafter"/>
</dbReference>
<keyword evidence="5" id="KW-1185">Reference proteome</keyword>
<gene>
    <name evidence="4" type="ORF">BGZ97_002526</name>
</gene>
<feature type="compositionally biased region" description="Low complexity" evidence="2">
    <location>
        <begin position="441"/>
        <end position="456"/>
    </location>
</feature>
<dbReference type="AlphaFoldDB" id="A0A9P6UIC0"/>
<name>A0A9P6UIC0_9FUNG</name>
<dbReference type="PANTHER" id="PTHR15228:SF25">
    <property type="entry name" value="F-BAR DOMAIN-CONTAINING PROTEIN"/>
    <property type="match status" value="1"/>
</dbReference>
<dbReference type="SMART" id="SM00324">
    <property type="entry name" value="RhoGAP"/>
    <property type="match status" value="1"/>
</dbReference>
<feature type="region of interest" description="Disordered" evidence="2">
    <location>
        <begin position="351"/>
        <end position="395"/>
    </location>
</feature>
<sequence>GLFHIDLVDSIQYAGVPVNVTINGKTRCQGYIPTIVNKCGWYLKEQATQTRGIFRVSGSAKRVSELQIIFDTPPNYGSQLEWTGFTVHDASNVLRRYLNHLPDPVITLEYYEKFRDVHRNLTDDEEKIAAYQELISKLPPPHACLLMYLLDLLSIFAHHSEENLMDSKNLASVFQPGVISHPNHAMSPGEYMTSAAVLKFLIDNQSSFTMPKPNIDEEDEEVVNFGLGSPSQSRLPAHGPPTRGLTFHGGYVTAADHERIYDSMSGPGVSFDPEDAAIKRRLSLQRPIIPRSSLPGNTPQRSHSTTSSTSSHHSNSNIFSSTFIARRRSSRMSKTASKLLSEGDLQAVASETAQDLSDIPENPRSAEDKVEPLQRTSSIRKASTSPVISSEDASDDFSSYLNLRKQLKSEGLHREPSLFCQTVEIQFPVPPVQMEPADFKPSPSTNLPLPSSASALPPAPMKTQSTHPSERSRQSFGEALPRAGRNIPMPSTTAHVHIPDRPLYQHGEGYIAPPPPSHHQEGPRLGLGLRRISGAGQSTQNLMSDSGGVTRQRHISPGMAIARAKSNPGELVSTGSRNAAQGTSGSHQAMEKFKGLFSGKNKDQDTGSGKDGDFKPEKRRESLTDKQRKYKSQEVTSSQFQELAMPPDTPLPRAALGLAHRRMGHPQDALFLPTHRSPRHHRQVRRQVQIDYTKDEV</sequence>
<dbReference type="PROSITE" id="PS50238">
    <property type="entry name" value="RHOGAP"/>
    <property type="match status" value="1"/>
</dbReference>
<feature type="compositionally biased region" description="Low complexity" evidence="2">
    <location>
        <begin position="302"/>
        <end position="322"/>
    </location>
</feature>
<dbReference type="PANTHER" id="PTHR15228">
    <property type="entry name" value="SPERMATHECAL PHYSIOLOGY VARIANT"/>
    <property type="match status" value="1"/>
</dbReference>
<organism evidence="4 5">
    <name type="scientific">Linnemannia gamsii</name>
    <dbReference type="NCBI Taxonomy" id="64522"/>
    <lineage>
        <taxon>Eukaryota</taxon>
        <taxon>Fungi</taxon>
        <taxon>Fungi incertae sedis</taxon>
        <taxon>Mucoromycota</taxon>
        <taxon>Mortierellomycotina</taxon>
        <taxon>Mortierellomycetes</taxon>
        <taxon>Mortierellales</taxon>
        <taxon>Mortierellaceae</taxon>
        <taxon>Linnemannia</taxon>
    </lineage>
</organism>
<dbReference type="GO" id="GO:0005938">
    <property type="term" value="C:cell cortex"/>
    <property type="evidence" value="ECO:0007669"/>
    <property type="project" value="TreeGrafter"/>
</dbReference>
<evidence type="ECO:0000259" key="3">
    <source>
        <dbReference type="PROSITE" id="PS50238"/>
    </source>
</evidence>
<dbReference type="Pfam" id="PF00620">
    <property type="entry name" value="RhoGAP"/>
    <property type="match status" value="1"/>
</dbReference>
<feature type="domain" description="Rho-GAP" evidence="3">
    <location>
        <begin position="16"/>
        <end position="209"/>
    </location>
</feature>
<evidence type="ECO:0000256" key="1">
    <source>
        <dbReference type="ARBA" id="ARBA00022468"/>
    </source>
</evidence>
<feature type="non-terminal residue" evidence="4">
    <location>
        <position position="697"/>
    </location>
</feature>
<dbReference type="OrthoDB" id="3196451at2759"/>
<accession>A0A9P6UIC0</accession>